<keyword evidence="2" id="KW-1185">Reference proteome</keyword>
<organism evidence="1 2">
    <name type="scientific">Umbra pygmaea</name>
    <name type="common">Eastern mudminnow</name>
    <dbReference type="NCBI Taxonomy" id="75934"/>
    <lineage>
        <taxon>Eukaryota</taxon>
        <taxon>Metazoa</taxon>
        <taxon>Chordata</taxon>
        <taxon>Craniata</taxon>
        <taxon>Vertebrata</taxon>
        <taxon>Euteleostomi</taxon>
        <taxon>Actinopterygii</taxon>
        <taxon>Neopterygii</taxon>
        <taxon>Teleostei</taxon>
        <taxon>Protacanthopterygii</taxon>
        <taxon>Esociformes</taxon>
        <taxon>Umbridae</taxon>
        <taxon>Umbra</taxon>
    </lineage>
</organism>
<dbReference type="AlphaFoldDB" id="A0ABD0Y5E0"/>
<protein>
    <submittedName>
        <fullName evidence="1">Uncharacterized protein</fullName>
    </submittedName>
</protein>
<dbReference type="EMBL" id="JAGEUA010000001">
    <property type="protein sequence ID" value="KAL1022221.1"/>
    <property type="molecule type" value="Genomic_DNA"/>
</dbReference>
<accession>A0ABD0Y5E0</accession>
<evidence type="ECO:0000313" key="1">
    <source>
        <dbReference type="EMBL" id="KAL1022221.1"/>
    </source>
</evidence>
<proteinExistence type="predicted"/>
<name>A0ABD0Y5E0_UMBPY</name>
<gene>
    <name evidence="1" type="ORF">UPYG_G00023870</name>
</gene>
<sequence>MLFFCNSMFSFCRIERLPHGGGRTGMFSPHQETLIIDLVRENNAIKLSEIQQKIIEDHVNFEGINSVSLSTVLLLIVSSSATDCA</sequence>
<dbReference type="Proteomes" id="UP001557470">
    <property type="component" value="Unassembled WGS sequence"/>
</dbReference>
<evidence type="ECO:0000313" key="2">
    <source>
        <dbReference type="Proteomes" id="UP001557470"/>
    </source>
</evidence>
<comment type="caution">
    <text evidence="1">The sequence shown here is derived from an EMBL/GenBank/DDBJ whole genome shotgun (WGS) entry which is preliminary data.</text>
</comment>
<reference evidence="1 2" key="1">
    <citation type="submission" date="2024-06" db="EMBL/GenBank/DDBJ databases">
        <authorList>
            <person name="Pan Q."/>
            <person name="Wen M."/>
            <person name="Jouanno E."/>
            <person name="Zahm M."/>
            <person name="Klopp C."/>
            <person name="Cabau C."/>
            <person name="Louis A."/>
            <person name="Berthelot C."/>
            <person name="Parey E."/>
            <person name="Roest Crollius H."/>
            <person name="Montfort J."/>
            <person name="Robinson-Rechavi M."/>
            <person name="Bouchez O."/>
            <person name="Lampietro C."/>
            <person name="Lopez Roques C."/>
            <person name="Donnadieu C."/>
            <person name="Postlethwait J."/>
            <person name="Bobe J."/>
            <person name="Verreycken H."/>
            <person name="Guiguen Y."/>
        </authorList>
    </citation>
    <scope>NUCLEOTIDE SEQUENCE [LARGE SCALE GENOMIC DNA]</scope>
    <source>
        <strain evidence="1">Up_M1</strain>
        <tissue evidence="1">Testis</tissue>
    </source>
</reference>